<dbReference type="Proteomes" id="UP000276417">
    <property type="component" value="Chromosome 1"/>
</dbReference>
<dbReference type="KEGG" id="dph:EHF33_03045"/>
<evidence type="ECO:0000259" key="1">
    <source>
        <dbReference type="Pfam" id="PF00814"/>
    </source>
</evidence>
<dbReference type="GO" id="GO:0016740">
    <property type="term" value="F:transferase activity"/>
    <property type="evidence" value="ECO:0007669"/>
    <property type="project" value="UniProtKB-KW"/>
</dbReference>
<keyword evidence="2" id="KW-0808">Transferase</keyword>
<keyword evidence="3" id="KW-1185">Reference proteome</keyword>
<organism evidence="2 3">
    <name type="scientific">Deinococcus psychrotolerans</name>
    <dbReference type="NCBI Taxonomy" id="2489213"/>
    <lineage>
        <taxon>Bacteria</taxon>
        <taxon>Thermotogati</taxon>
        <taxon>Deinococcota</taxon>
        <taxon>Deinococci</taxon>
        <taxon>Deinococcales</taxon>
        <taxon>Deinococcaceae</taxon>
        <taxon>Deinococcus</taxon>
    </lineage>
</organism>
<dbReference type="InterPro" id="IPR043129">
    <property type="entry name" value="ATPase_NBD"/>
</dbReference>
<dbReference type="InterPro" id="IPR022496">
    <property type="entry name" value="T6A_TsaB"/>
</dbReference>
<dbReference type="InterPro" id="IPR000905">
    <property type="entry name" value="Gcp-like_dom"/>
</dbReference>
<dbReference type="NCBIfam" id="TIGR03725">
    <property type="entry name" value="T6A_YeaZ"/>
    <property type="match status" value="1"/>
</dbReference>
<dbReference type="OrthoDB" id="9784166at2"/>
<reference evidence="2 3" key="1">
    <citation type="submission" date="2018-11" db="EMBL/GenBank/DDBJ databases">
        <title>Deinococcus shelandsis sp. nov., isolated from South Shetland Islands soil of Antarctica.</title>
        <authorList>
            <person name="Tian J."/>
        </authorList>
    </citation>
    <scope>NUCLEOTIDE SEQUENCE [LARGE SCALE GENOMIC DNA]</scope>
    <source>
        <strain evidence="2 3">S14-83T</strain>
    </source>
</reference>
<protein>
    <submittedName>
        <fullName evidence="2">tRNA (Adenosine(37)-N6)-threonylcarbamoyltransferase complex dimerization subunit type 1 TsaB</fullName>
    </submittedName>
</protein>
<dbReference type="EMBL" id="CP034183">
    <property type="protein sequence ID" value="AZI41851.1"/>
    <property type="molecule type" value="Genomic_DNA"/>
</dbReference>
<accession>A0A3G8YK36</accession>
<feature type="domain" description="Gcp-like" evidence="1">
    <location>
        <begin position="36"/>
        <end position="136"/>
    </location>
</feature>
<evidence type="ECO:0000313" key="3">
    <source>
        <dbReference type="Proteomes" id="UP000276417"/>
    </source>
</evidence>
<dbReference type="AlphaFoldDB" id="A0A3G8YK36"/>
<dbReference type="Gene3D" id="3.30.420.40">
    <property type="match status" value="2"/>
</dbReference>
<dbReference type="Pfam" id="PF00814">
    <property type="entry name" value="TsaD"/>
    <property type="match status" value="1"/>
</dbReference>
<sequence>MNLSSAPITLAIETATPYLALGLLTPHGEFYEVRQVGRAHAEQLPAALEALLTAANLPKSAVQQIVIGTGPGSYTGVRVGASYALGLGRAIGAPVLGVGTLESLIDVQHEGEQAVSLDARKGQLYGAVYRVSGGSIIQTLLPAAKYDQADFAERVSAYLWRQDPAPDAAALARAGRLSGAAKWTLQYL</sequence>
<dbReference type="RefSeq" id="WP_124867773.1">
    <property type="nucleotide sequence ID" value="NZ_CP034183.1"/>
</dbReference>
<dbReference type="GO" id="GO:0002949">
    <property type="term" value="P:tRNA threonylcarbamoyladenosine modification"/>
    <property type="evidence" value="ECO:0007669"/>
    <property type="project" value="InterPro"/>
</dbReference>
<evidence type="ECO:0000313" key="2">
    <source>
        <dbReference type="EMBL" id="AZI41851.1"/>
    </source>
</evidence>
<name>A0A3G8YK36_9DEIO</name>
<gene>
    <name evidence="2" type="primary">tsaB</name>
    <name evidence="2" type="ORF">EHF33_03045</name>
</gene>
<dbReference type="SUPFAM" id="SSF53067">
    <property type="entry name" value="Actin-like ATPase domain"/>
    <property type="match status" value="1"/>
</dbReference>
<proteinExistence type="predicted"/>